<keyword evidence="7" id="KW-1185">Reference proteome</keyword>
<keyword evidence="2 6" id="KW-0812">Transmembrane</keyword>
<name>A0A6P6DD82_OCTDE</name>
<dbReference type="InParanoid" id="A0A6P6DD82"/>
<dbReference type="Pfam" id="PF00083">
    <property type="entry name" value="Sugar_tr"/>
    <property type="match status" value="1"/>
</dbReference>
<evidence type="ECO:0000313" key="8">
    <source>
        <dbReference type="RefSeq" id="XP_023557971.1"/>
    </source>
</evidence>
<comment type="subcellular location">
    <subcellularLocation>
        <location evidence="1">Membrane</location>
        <topology evidence="1">Multi-pass membrane protein</topology>
    </subcellularLocation>
</comment>
<feature type="transmembrane region" description="Helical" evidence="6">
    <location>
        <begin position="182"/>
        <end position="202"/>
    </location>
</feature>
<dbReference type="AlphaFoldDB" id="A0A6P6DD82"/>
<dbReference type="Gene3D" id="1.20.1250.20">
    <property type="entry name" value="MFS general substrate transporter like domains"/>
    <property type="match status" value="2"/>
</dbReference>
<dbReference type="GO" id="GO:0016020">
    <property type="term" value="C:membrane"/>
    <property type="evidence" value="ECO:0007669"/>
    <property type="project" value="UniProtKB-SubCell"/>
</dbReference>
<evidence type="ECO:0000313" key="7">
    <source>
        <dbReference type="Proteomes" id="UP000515203"/>
    </source>
</evidence>
<dbReference type="Proteomes" id="UP000515203">
    <property type="component" value="Unplaced"/>
</dbReference>
<feature type="transmembrane region" description="Helical" evidence="6">
    <location>
        <begin position="144"/>
        <end position="162"/>
    </location>
</feature>
<dbReference type="SUPFAM" id="SSF103473">
    <property type="entry name" value="MFS general substrate transporter"/>
    <property type="match status" value="2"/>
</dbReference>
<keyword evidence="4 6" id="KW-0472">Membrane</keyword>
<gene>
    <name evidence="8" type="primary">LOC101580559</name>
</gene>
<evidence type="ECO:0000256" key="3">
    <source>
        <dbReference type="ARBA" id="ARBA00022989"/>
    </source>
</evidence>
<feature type="transmembrane region" description="Helical" evidence="6">
    <location>
        <begin position="63"/>
        <end position="82"/>
    </location>
</feature>
<dbReference type="RefSeq" id="XP_023557971.1">
    <property type="nucleotide sequence ID" value="XM_023702203.1"/>
</dbReference>
<protein>
    <submittedName>
        <fullName evidence="8">Solute carrier family 22 member 13-like</fullName>
    </submittedName>
</protein>
<dbReference type="GeneID" id="101580559"/>
<dbReference type="InterPro" id="IPR036259">
    <property type="entry name" value="MFS_trans_sf"/>
</dbReference>
<organism evidence="7 8">
    <name type="scientific">Octodon degus</name>
    <name type="common">Degu</name>
    <name type="synonym">Sciurus degus</name>
    <dbReference type="NCBI Taxonomy" id="10160"/>
    <lineage>
        <taxon>Eukaryota</taxon>
        <taxon>Metazoa</taxon>
        <taxon>Chordata</taxon>
        <taxon>Craniata</taxon>
        <taxon>Vertebrata</taxon>
        <taxon>Euteleostomi</taxon>
        <taxon>Mammalia</taxon>
        <taxon>Eutheria</taxon>
        <taxon>Euarchontoglires</taxon>
        <taxon>Glires</taxon>
        <taxon>Rodentia</taxon>
        <taxon>Hystricomorpha</taxon>
        <taxon>Octodontidae</taxon>
        <taxon>Octodon</taxon>
    </lineage>
</organism>
<evidence type="ECO:0000256" key="4">
    <source>
        <dbReference type="ARBA" id="ARBA00023136"/>
    </source>
</evidence>
<feature type="region of interest" description="Disordered" evidence="5">
    <location>
        <begin position="218"/>
        <end position="245"/>
    </location>
</feature>
<sequence>MASWGHLGMNVQVWTHLNLSGATVSEWVGPSWRTHAIALYQVSNSAGQMLAAGLAYGIRNWRFLQIAASAPTFLLFFYFWLLPESSRWLLIWGKTEEAKQLVMKAASVNKRKLSPELLSQLVPEKQARTGNALDLFKHSHLQKVTLILIWVWPTGMGLVSFFSKTGGIITPLVLLLGDYHMAIPMLIFGSTPIVAGALCFLLPETRGQSLKDTIQDLNPCPQPGSLNSETLEKGRETAGNIPFQQ</sequence>
<evidence type="ECO:0000256" key="1">
    <source>
        <dbReference type="ARBA" id="ARBA00004141"/>
    </source>
</evidence>
<evidence type="ECO:0000256" key="5">
    <source>
        <dbReference type="SAM" id="MobiDB-lite"/>
    </source>
</evidence>
<evidence type="ECO:0000256" key="2">
    <source>
        <dbReference type="ARBA" id="ARBA00022692"/>
    </source>
</evidence>
<proteinExistence type="predicted"/>
<dbReference type="PANTHER" id="PTHR24064">
    <property type="entry name" value="SOLUTE CARRIER FAMILY 22 MEMBER"/>
    <property type="match status" value="1"/>
</dbReference>
<evidence type="ECO:0000256" key="6">
    <source>
        <dbReference type="SAM" id="Phobius"/>
    </source>
</evidence>
<reference evidence="8" key="1">
    <citation type="submission" date="2025-08" db="UniProtKB">
        <authorList>
            <consortium name="RefSeq"/>
        </authorList>
    </citation>
    <scope>IDENTIFICATION</scope>
</reference>
<accession>A0A6P6DD82</accession>
<keyword evidence="3 6" id="KW-1133">Transmembrane helix</keyword>
<dbReference type="InterPro" id="IPR005828">
    <property type="entry name" value="MFS_sugar_transport-like"/>
</dbReference>
<dbReference type="OrthoDB" id="5296287at2759"/>
<dbReference type="GO" id="GO:0022857">
    <property type="term" value="F:transmembrane transporter activity"/>
    <property type="evidence" value="ECO:0007669"/>
    <property type="project" value="InterPro"/>
</dbReference>